<evidence type="ECO:0000313" key="2">
    <source>
        <dbReference type="EMBL" id="PZX29473.1"/>
    </source>
</evidence>
<dbReference type="InterPro" id="IPR001214">
    <property type="entry name" value="SET_dom"/>
</dbReference>
<dbReference type="Gene3D" id="2.170.270.10">
    <property type="entry name" value="SET domain"/>
    <property type="match status" value="1"/>
</dbReference>
<keyword evidence="3" id="KW-1185">Reference proteome</keyword>
<accession>A0A2W7P1S7</accession>
<evidence type="ECO:0000259" key="1">
    <source>
        <dbReference type="PROSITE" id="PS50280"/>
    </source>
</evidence>
<dbReference type="PROSITE" id="PS50280">
    <property type="entry name" value="SET"/>
    <property type="match status" value="1"/>
</dbReference>
<reference evidence="2" key="1">
    <citation type="submission" date="2018-06" db="EMBL/GenBank/DDBJ databases">
        <title>Genomic Encyclopedia of Type Strains, Phase IV (KMG-V): Genome sequencing to study the core and pangenomes of soil and plant-associated prokaryotes.</title>
        <authorList>
            <person name="Whitman W."/>
        </authorList>
    </citation>
    <scope>NUCLEOTIDE SEQUENCE [LARGE SCALE GENOMIC DNA]</scope>
    <source>
        <strain evidence="2">MLR2-44</strain>
    </source>
</reference>
<proteinExistence type="predicted"/>
<comment type="caution">
    <text evidence="2">The sequence shown here is derived from an EMBL/GenBank/DDBJ whole genome shotgun (WGS) entry which is preliminary data.</text>
</comment>
<evidence type="ECO:0000313" key="3">
    <source>
        <dbReference type="Proteomes" id="UP000249638"/>
    </source>
</evidence>
<protein>
    <recommendedName>
        <fullName evidence="1">SET domain-containing protein</fullName>
    </recommendedName>
</protein>
<name>A0A2W7P1S7_9BURK</name>
<dbReference type="EMBL" id="QKZN01000004">
    <property type="protein sequence ID" value="PZX29473.1"/>
    <property type="molecule type" value="Genomic_DNA"/>
</dbReference>
<organism evidence="2 3">
    <name type="scientific">Cupriavidus phytorum</name>
    <dbReference type="NCBI Taxonomy" id="3024399"/>
    <lineage>
        <taxon>Bacteria</taxon>
        <taxon>Pseudomonadati</taxon>
        <taxon>Pseudomonadota</taxon>
        <taxon>Betaproteobacteria</taxon>
        <taxon>Burkholderiales</taxon>
        <taxon>Burkholderiaceae</taxon>
        <taxon>Cupriavidus</taxon>
    </lineage>
</organism>
<dbReference type="SUPFAM" id="SSF82199">
    <property type="entry name" value="SET domain"/>
    <property type="match status" value="1"/>
</dbReference>
<dbReference type="AlphaFoldDB" id="A0A2W7P1S7"/>
<dbReference type="InterPro" id="IPR046341">
    <property type="entry name" value="SET_dom_sf"/>
</dbReference>
<gene>
    <name evidence="2" type="ORF">C7416_104478</name>
</gene>
<dbReference type="CDD" id="cd08161">
    <property type="entry name" value="SET"/>
    <property type="match status" value="1"/>
</dbReference>
<dbReference type="Proteomes" id="UP000249638">
    <property type="component" value="Unassembled WGS sequence"/>
</dbReference>
<feature type="domain" description="SET" evidence="1">
    <location>
        <begin position="190"/>
        <end position="275"/>
    </location>
</feature>
<sequence>MSGIQRVTPKVTFSLASAKKVDLLEREFLKLPQVDCPVVHRFGPGIYIREVTVPAGAYAIGHAQRFEHLNVFLKGRVIVINEDGSRSELVAPMTFVGKPGRKVGYVVEDMVWQNVYATTETDVAKLEAMFLDKSDGWKAHAAANAVPLLPFESDRSDYASVLTEFGFTEEVARAQAENEADQTPFPLGSYKVAVAPSPIEGKGLFATAAIDAGEVIAPARIGGKRTPAGRYTNHSAAPNAVMVMREGGDIDLVALRQIKGCAGGQFGEEITINYRDALRLQIKKD</sequence>